<feature type="binding site" evidence="1">
    <location>
        <position position="41"/>
    </location>
    <ligand>
        <name>Mg(2+)</name>
        <dbReference type="ChEBI" id="CHEBI:18420"/>
        <label>1</label>
    </ligand>
</feature>
<dbReference type="Pfam" id="PF03747">
    <property type="entry name" value="ADP_ribosyl_GH"/>
    <property type="match status" value="1"/>
</dbReference>
<evidence type="ECO:0000313" key="3">
    <source>
        <dbReference type="Proteomes" id="UP000262524"/>
    </source>
</evidence>
<feature type="binding site" evidence="1">
    <location>
        <position position="220"/>
    </location>
    <ligand>
        <name>Mg(2+)</name>
        <dbReference type="ChEBI" id="CHEBI:18420"/>
        <label>1</label>
    </ligand>
</feature>
<dbReference type="EMBL" id="QSOE01000113">
    <property type="protein sequence ID" value="RGI81572.1"/>
    <property type="molecule type" value="Genomic_DNA"/>
</dbReference>
<keyword evidence="2" id="KW-0378">Hydrolase</keyword>
<comment type="cofactor">
    <cofactor evidence="1">
        <name>Mg(2+)</name>
        <dbReference type="ChEBI" id="CHEBI:18420"/>
    </cofactor>
    <text evidence="1">Binds 2 magnesium ions per subunit.</text>
</comment>
<dbReference type="SUPFAM" id="SSF101478">
    <property type="entry name" value="ADP-ribosylglycohydrolase"/>
    <property type="match status" value="1"/>
</dbReference>
<feature type="binding site" evidence="1">
    <location>
        <position position="222"/>
    </location>
    <ligand>
        <name>Mg(2+)</name>
        <dbReference type="ChEBI" id="CHEBI:18420"/>
        <label>1</label>
    </ligand>
</feature>
<dbReference type="Gene3D" id="1.10.4080.10">
    <property type="entry name" value="ADP-ribosylation/Crystallin J1"/>
    <property type="match status" value="1"/>
</dbReference>
<dbReference type="PANTHER" id="PTHR16222:SF12">
    <property type="entry name" value="ADP-RIBOSYLGLYCOHYDROLASE-RELATED"/>
    <property type="match status" value="1"/>
</dbReference>
<accession>A0A374NDK3</accession>
<name>A0A374NDK3_9FIRM</name>
<dbReference type="InterPro" id="IPR005502">
    <property type="entry name" value="Ribosyl_crysJ1"/>
</dbReference>
<feature type="binding site" evidence="1">
    <location>
        <position position="223"/>
    </location>
    <ligand>
        <name>Mg(2+)</name>
        <dbReference type="ChEBI" id="CHEBI:18420"/>
        <label>1</label>
    </ligand>
</feature>
<protein>
    <submittedName>
        <fullName evidence="2">ADP-ribosylglycohydrolase family protein</fullName>
    </submittedName>
</protein>
<evidence type="ECO:0000256" key="1">
    <source>
        <dbReference type="PIRSR" id="PIRSR605502-1"/>
    </source>
</evidence>
<gene>
    <name evidence="2" type="ORF">DXD91_12800</name>
</gene>
<comment type="caution">
    <text evidence="2">The sequence shown here is derived from an EMBL/GenBank/DDBJ whole genome shotgun (WGS) entry which is preliminary data.</text>
</comment>
<dbReference type="GO" id="GO:0046872">
    <property type="term" value="F:metal ion binding"/>
    <property type="evidence" value="ECO:0007669"/>
    <property type="project" value="UniProtKB-KW"/>
</dbReference>
<evidence type="ECO:0000313" key="2">
    <source>
        <dbReference type="EMBL" id="RGI81572.1"/>
    </source>
</evidence>
<dbReference type="AlphaFoldDB" id="A0A374NDK3"/>
<feature type="binding site" evidence="1">
    <location>
        <position position="42"/>
    </location>
    <ligand>
        <name>Mg(2+)</name>
        <dbReference type="ChEBI" id="CHEBI:18420"/>
        <label>1</label>
    </ligand>
</feature>
<organism evidence="2 3">
    <name type="scientific">Anaerobutyricum hallii</name>
    <dbReference type="NCBI Taxonomy" id="39488"/>
    <lineage>
        <taxon>Bacteria</taxon>
        <taxon>Bacillati</taxon>
        <taxon>Bacillota</taxon>
        <taxon>Clostridia</taxon>
        <taxon>Lachnospirales</taxon>
        <taxon>Lachnospiraceae</taxon>
        <taxon>Anaerobutyricum</taxon>
    </lineage>
</organism>
<dbReference type="GO" id="GO:0016787">
    <property type="term" value="F:hydrolase activity"/>
    <property type="evidence" value="ECO:0007669"/>
    <property type="project" value="UniProtKB-KW"/>
</dbReference>
<keyword evidence="1" id="KW-0479">Metal-binding</keyword>
<proteinExistence type="predicted"/>
<dbReference type="InterPro" id="IPR050792">
    <property type="entry name" value="ADP-ribosylglycohydrolase"/>
</dbReference>
<dbReference type="Proteomes" id="UP000262524">
    <property type="component" value="Unassembled WGS sequence"/>
</dbReference>
<feature type="binding site" evidence="1">
    <location>
        <position position="43"/>
    </location>
    <ligand>
        <name>Mg(2+)</name>
        <dbReference type="ChEBI" id="CHEBI:18420"/>
        <label>1</label>
    </ligand>
</feature>
<sequence length="261" mass="30144">MAIIGSILGDIAGSQYEFPITRPTRLDWRYCNLFTDRCKFTDDTVMTLAVKFAIKNNKSFGEVYRNLGRKYQEVGYGEKFRDWLSRDDDKAYYSFGNGAAMRCSYIGEYFDSENEVEEWAIKSAECTHNHPEGIKGAITTAMCVYMARTGATKDEIFQYVKLQYPLENYKYSIERQIADYRNSYHWNASCQGSVPAAIRCFLESDCYESFLRNVFSLRCDMDTLCAIGGGIAEEFYNGTGFDNENLLKKYLDNYLYKIVLE</sequence>
<reference evidence="2 3" key="1">
    <citation type="submission" date="2018-08" db="EMBL/GenBank/DDBJ databases">
        <title>A genome reference for cultivated species of the human gut microbiota.</title>
        <authorList>
            <person name="Zou Y."/>
            <person name="Xue W."/>
            <person name="Luo G."/>
        </authorList>
    </citation>
    <scope>NUCLEOTIDE SEQUENCE [LARGE SCALE GENOMIC DNA]</scope>
    <source>
        <strain evidence="2 3">TM10-1AC</strain>
    </source>
</reference>
<keyword evidence="1" id="KW-0460">Magnesium</keyword>
<dbReference type="InterPro" id="IPR036705">
    <property type="entry name" value="Ribosyl_crysJ1_sf"/>
</dbReference>
<dbReference type="RefSeq" id="WP_117983378.1">
    <property type="nucleotide sequence ID" value="NZ_JBKUJP010000040.1"/>
</dbReference>
<dbReference type="PANTHER" id="PTHR16222">
    <property type="entry name" value="ADP-RIBOSYLGLYCOHYDROLASE"/>
    <property type="match status" value="1"/>
</dbReference>